<keyword evidence="1" id="KW-0732">Signal</keyword>
<dbReference type="EMBL" id="CASHTH010001687">
    <property type="protein sequence ID" value="CAI8018203.1"/>
    <property type="molecule type" value="Genomic_DNA"/>
</dbReference>
<evidence type="ECO:0000313" key="3">
    <source>
        <dbReference type="Proteomes" id="UP001174909"/>
    </source>
</evidence>
<protein>
    <submittedName>
        <fullName evidence="2">Uncharacterized protein</fullName>
    </submittedName>
</protein>
<feature type="signal peptide" evidence="1">
    <location>
        <begin position="1"/>
        <end position="17"/>
    </location>
</feature>
<sequence>MFIVAAVTFGAAWPSAAYDTDPQANDVIAYTSPQPHPSGGSPTPDVRIEVARNVLAARLVVQARRLLFVSSKEVRWSDTSLGCPEPGRMYGKVIVPGYRITFSYEGNHYEVHTASKTGVGYALSPVSCEGGLSY</sequence>
<feature type="chain" id="PRO_5041305306" evidence="1">
    <location>
        <begin position="18"/>
        <end position="134"/>
    </location>
</feature>
<dbReference type="Proteomes" id="UP001174909">
    <property type="component" value="Unassembled WGS sequence"/>
</dbReference>
<gene>
    <name evidence="2" type="ORF">GBAR_LOCUS11014</name>
</gene>
<reference evidence="2" key="1">
    <citation type="submission" date="2023-03" db="EMBL/GenBank/DDBJ databases">
        <authorList>
            <person name="Steffen K."/>
            <person name="Cardenas P."/>
        </authorList>
    </citation>
    <scope>NUCLEOTIDE SEQUENCE</scope>
</reference>
<comment type="caution">
    <text evidence="2">The sequence shown here is derived from an EMBL/GenBank/DDBJ whole genome shotgun (WGS) entry which is preliminary data.</text>
</comment>
<name>A0AA35WE94_GEOBA</name>
<keyword evidence="3" id="KW-1185">Reference proteome</keyword>
<proteinExistence type="predicted"/>
<organism evidence="2 3">
    <name type="scientific">Geodia barretti</name>
    <name type="common">Barrett's horny sponge</name>
    <dbReference type="NCBI Taxonomy" id="519541"/>
    <lineage>
        <taxon>Eukaryota</taxon>
        <taxon>Metazoa</taxon>
        <taxon>Porifera</taxon>
        <taxon>Demospongiae</taxon>
        <taxon>Heteroscleromorpha</taxon>
        <taxon>Tetractinellida</taxon>
        <taxon>Astrophorina</taxon>
        <taxon>Geodiidae</taxon>
        <taxon>Geodia</taxon>
    </lineage>
</organism>
<evidence type="ECO:0000256" key="1">
    <source>
        <dbReference type="SAM" id="SignalP"/>
    </source>
</evidence>
<accession>A0AA35WE94</accession>
<evidence type="ECO:0000313" key="2">
    <source>
        <dbReference type="EMBL" id="CAI8018203.1"/>
    </source>
</evidence>
<dbReference type="AlphaFoldDB" id="A0AA35WE94"/>